<evidence type="ECO:0000313" key="2">
    <source>
        <dbReference type="Proteomes" id="UP000669133"/>
    </source>
</evidence>
<gene>
    <name evidence="1" type="ORF">I9W82_003893</name>
</gene>
<name>A0A8H7ZF90_9ASCO</name>
<organism evidence="1 2">
    <name type="scientific">Candida metapsilosis</name>
    <dbReference type="NCBI Taxonomy" id="273372"/>
    <lineage>
        <taxon>Eukaryota</taxon>
        <taxon>Fungi</taxon>
        <taxon>Dikarya</taxon>
        <taxon>Ascomycota</taxon>
        <taxon>Saccharomycotina</taxon>
        <taxon>Pichiomycetes</taxon>
        <taxon>Debaryomycetaceae</taxon>
        <taxon>Candida/Lodderomyces clade</taxon>
        <taxon>Candida</taxon>
    </lineage>
</organism>
<evidence type="ECO:0008006" key="3">
    <source>
        <dbReference type="Google" id="ProtNLM"/>
    </source>
</evidence>
<sequence>MTLGLRSTSFMERYQLCRVDNKYYPNFNVTVKYASSISPTVLAHAVHNIIVKNPLLGCNYFRTTEGDEHNDYRDYAVRAIDIKTDDLITVRSKPTETYISDEFFSELNKIHYDLNEAKPLWSLILNGPYVTIVCSHIYFDGNSGCFFHKDLLDELKGLEPIKESLVPLEFVVKAVEITSVPPPIDQTTSLYSLPIWQTLKNVFKMAVAPSWFKPTTKLPLLQTKPVVVDQVTHFKVIHIDTPTLKSILAHVKSLKTTLTPWLIAITFNSFSKLHPNNAFDVTIPLNGRRYTPADKYQVVVAESVVALDPPFDIESTTSAITAQLSADLESRDPFNRVALLQFVNVSNFAKQRIGTHSRRTMEISNVGKLPVPQAWFSQGCGFSAHLQLNVASGEDGMDIVFAYVDEVKNDFEEFITNFHKQINNVTQV</sequence>
<dbReference type="AlphaFoldDB" id="A0A8H7ZF90"/>
<dbReference type="Pfam" id="PF07247">
    <property type="entry name" value="AATase"/>
    <property type="match status" value="1"/>
</dbReference>
<keyword evidence="2" id="KW-1185">Reference proteome</keyword>
<dbReference type="InterPro" id="IPR010828">
    <property type="entry name" value="Atf2/Sli1-like"/>
</dbReference>
<dbReference type="PANTHER" id="PTHR28037:SF1">
    <property type="entry name" value="ALCOHOL O-ACETYLTRANSFERASE 1-RELATED"/>
    <property type="match status" value="1"/>
</dbReference>
<proteinExistence type="predicted"/>
<comment type="caution">
    <text evidence="1">The sequence shown here is derived from an EMBL/GenBank/DDBJ whole genome shotgun (WGS) entry which is preliminary data.</text>
</comment>
<dbReference type="Proteomes" id="UP000669133">
    <property type="component" value="Unassembled WGS sequence"/>
</dbReference>
<dbReference type="PANTHER" id="PTHR28037">
    <property type="entry name" value="ALCOHOL O-ACETYLTRANSFERASE 1-RELATED"/>
    <property type="match status" value="1"/>
</dbReference>
<dbReference type="GO" id="GO:0008080">
    <property type="term" value="F:N-acetyltransferase activity"/>
    <property type="evidence" value="ECO:0007669"/>
    <property type="project" value="TreeGrafter"/>
</dbReference>
<dbReference type="EMBL" id="JAEOAQ010000005">
    <property type="protein sequence ID" value="KAG5418365.1"/>
    <property type="molecule type" value="Genomic_DNA"/>
</dbReference>
<dbReference type="RefSeq" id="XP_067547481.1">
    <property type="nucleotide sequence ID" value="XM_067692906.1"/>
</dbReference>
<dbReference type="OrthoDB" id="2150604at2759"/>
<accession>A0A8H7ZF90</accession>
<dbReference type="InterPro" id="IPR052058">
    <property type="entry name" value="Alcohol_O-acetyltransferase"/>
</dbReference>
<evidence type="ECO:0000313" key="1">
    <source>
        <dbReference type="EMBL" id="KAG5418365.1"/>
    </source>
</evidence>
<reference evidence="1 2" key="1">
    <citation type="submission" date="2020-12" db="EMBL/GenBank/DDBJ databases">
        <title>Effect of drift, selection, and recombination on the evolution of hybrid genomes in Candida yeast pathogens.</title>
        <authorList>
            <person name="Mixao V."/>
            <person name="Ksiezopolska E."/>
            <person name="Saus E."/>
            <person name="Boekhout T."/>
            <person name="Gacser A."/>
            <person name="Gabaldon T."/>
        </authorList>
    </citation>
    <scope>NUCLEOTIDE SEQUENCE [LARGE SCALE GENOMIC DNA]</scope>
    <source>
        <strain evidence="1 2">BP57</strain>
    </source>
</reference>
<protein>
    <recommendedName>
        <fullName evidence="3">Alcohol acetyltransferase</fullName>
    </recommendedName>
</protein>
<dbReference type="GeneID" id="93652522"/>